<evidence type="ECO:0000313" key="1">
    <source>
        <dbReference type="EMBL" id="CAB5380411.1"/>
    </source>
</evidence>
<dbReference type="Proteomes" id="UP000684084">
    <property type="component" value="Unassembled WGS sequence"/>
</dbReference>
<sequence>MKSRAGIDTYLGFDRLRLELNMRKQLATLARTGAHFIFLKFTNRIYSQTWNGIPFIKKELIKDISI</sequence>
<dbReference type="OrthoDB" id="10289476at2759"/>
<comment type="caution">
    <text evidence="1">The sequence shown here is derived from an EMBL/GenBank/DDBJ whole genome shotgun (WGS) entry which is preliminary data.</text>
</comment>
<gene>
    <name evidence="1" type="ORF">CHRIB12_LOCUS17076</name>
</gene>
<proteinExistence type="predicted"/>
<reference evidence="1" key="1">
    <citation type="submission" date="2020-05" db="EMBL/GenBank/DDBJ databases">
        <authorList>
            <person name="Rincon C."/>
            <person name="Sanders R I."/>
            <person name="Robbins C."/>
            <person name="Chaturvedi A."/>
        </authorList>
    </citation>
    <scope>NUCLEOTIDE SEQUENCE</scope>
    <source>
        <strain evidence="1">CHB12</strain>
    </source>
</reference>
<accession>A0A916EDV3</accession>
<evidence type="ECO:0000313" key="2">
    <source>
        <dbReference type="Proteomes" id="UP000684084"/>
    </source>
</evidence>
<protein>
    <submittedName>
        <fullName evidence="1">Uncharacterized protein</fullName>
    </submittedName>
</protein>
<dbReference type="EMBL" id="CAGKOT010000042">
    <property type="protein sequence ID" value="CAB5380411.1"/>
    <property type="molecule type" value="Genomic_DNA"/>
</dbReference>
<organism evidence="1 2">
    <name type="scientific">Rhizophagus irregularis</name>
    <dbReference type="NCBI Taxonomy" id="588596"/>
    <lineage>
        <taxon>Eukaryota</taxon>
        <taxon>Fungi</taxon>
        <taxon>Fungi incertae sedis</taxon>
        <taxon>Mucoromycota</taxon>
        <taxon>Glomeromycotina</taxon>
        <taxon>Glomeromycetes</taxon>
        <taxon>Glomerales</taxon>
        <taxon>Glomeraceae</taxon>
        <taxon>Rhizophagus</taxon>
    </lineage>
</organism>
<name>A0A916EDV3_9GLOM</name>
<dbReference type="AlphaFoldDB" id="A0A916EDV3"/>